<dbReference type="CDD" id="cd00093">
    <property type="entry name" value="HTH_XRE"/>
    <property type="match status" value="1"/>
</dbReference>
<feature type="domain" description="HTH cro/C1-type" evidence="4">
    <location>
        <begin position="7"/>
        <end position="61"/>
    </location>
</feature>
<sequence length="238" mass="26574">MSIGKRIRELRESKGLTQSQLAELLGITKSAVGNYELDLSGPKESVLYKLIDVLECDANYLFQDGVSKKQNEFKVTPYEQEHIKKYRTLDRHGKKAIDQLLDVEYTRIVEQSLQLDEVPAPYLYTKTEYLTGLSAGTGLFVFDDIPTQVINVPEEYKEADFVIGVSGDSMQPTYYNGDKVAVKKSPCISRGEIGVFMIDGSGYIKELGDGVLISHNKSFNDINLTESTICIGRVLGKI</sequence>
<dbReference type="Gene3D" id="2.10.109.10">
    <property type="entry name" value="Umud Fragment, subunit A"/>
    <property type="match status" value="1"/>
</dbReference>
<dbReference type="Gene3D" id="1.10.260.40">
    <property type="entry name" value="lambda repressor-like DNA-binding domains"/>
    <property type="match status" value="1"/>
</dbReference>
<dbReference type="SMART" id="SM00530">
    <property type="entry name" value="HTH_XRE"/>
    <property type="match status" value="1"/>
</dbReference>
<keyword evidence="3" id="KW-0804">Transcription</keyword>
<dbReference type="SUPFAM" id="SSF51306">
    <property type="entry name" value="LexA/Signal peptidase"/>
    <property type="match status" value="1"/>
</dbReference>
<dbReference type="GO" id="GO:0003677">
    <property type="term" value="F:DNA binding"/>
    <property type="evidence" value="ECO:0007669"/>
    <property type="project" value="UniProtKB-KW"/>
</dbReference>
<dbReference type="InterPro" id="IPR001387">
    <property type="entry name" value="Cro/C1-type_HTH"/>
</dbReference>
<organism evidence="5 6">
    <name type="scientific">Dielma fastidiosa</name>
    <dbReference type="NCBI Taxonomy" id="1034346"/>
    <lineage>
        <taxon>Bacteria</taxon>
        <taxon>Bacillati</taxon>
        <taxon>Bacillota</taxon>
        <taxon>Erysipelotrichia</taxon>
        <taxon>Erysipelotrichales</taxon>
        <taxon>Erysipelotrichaceae</taxon>
        <taxon>Dielma</taxon>
    </lineage>
</organism>
<dbReference type="InterPro" id="IPR036286">
    <property type="entry name" value="LexA/Signal_pep-like_sf"/>
</dbReference>
<evidence type="ECO:0000256" key="1">
    <source>
        <dbReference type="ARBA" id="ARBA00023015"/>
    </source>
</evidence>
<evidence type="ECO:0000256" key="3">
    <source>
        <dbReference type="ARBA" id="ARBA00023163"/>
    </source>
</evidence>
<evidence type="ECO:0000313" key="6">
    <source>
        <dbReference type="Proteomes" id="UP000247612"/>
    </source>
</evidence>
<dbReference type="EMBL" id="QJKH01000018">
    <property type="protein sequence ID" value="PXX75303.1"/>
    <property type="molecule type" value="Genomic_DNA"/>
</dbReference>
<dbReference type="STRING" id="1034346.GCA_000313565_03157"/>
<dbReference type="PANTHER" id="PTHR40661:SF1">
    <property type="entry name" value="HTH CRO_C1-TYPE DOMAIN-CONTAINING PROTEIN"/>
    <property type="match status" value="1"/>
</dbReference>
<keyword evidence="1" id="KW-0805">Transcription regulation</keyword>
<keyword evidence="6" id="KW-1185">Reference proteome</keyword>
<dbReference type="Pfam" id="PF00717">
    <property type="entry name" value="Peptidase_S24"/>
    <property type="match status" value="1"/>
</dbReference>
<protein>
    <submittedName>
        <fullName evidence="5">Peptidase S24-like protein</fullName>
    </submittedName>
</protein>
<dbReference type="InterPro" id="IPR039418">
    <property type="entry name" value="LexA-like"/>
</dbReference>
<name>A0A318KI33_9FIRM</name>
<proteinExistence type="predicted"/>
<dbReference type="AlphaFoldDB" id="A0A318KI33"/>
<evidence type="ECO:0000256" key="2">
    <source>
        <dbReference type="ARBA" id="ARBA00023125"/>
    </source>
</evidence>
<reference evidence="5 6" key="1">
    <citation type="submission" date="2018-05" db="EMBL/GenBank/DDBJ databases">
        <title>Genomic Encyclopedia of Type Strains, Phase IV (KMG-IV): sequencing the most valuable type-strain genomes for metagenomic binning, comparative biology and taxonomic classification.</title>
        <authorList>
            <person name="Goeker M."/>
        </authorList>
    </citation>
    <scope>NUCLEOTIDE SEQUENCE [LARGE SCALE GENOMIC DNA]</scope>
    <source>
        <strain evidence="5 6">JC118</strain>
    </source>
</reference>
<dbReference type="PANTHER" id="PTHR40661">
    <property type="match status" value="1"/>
</dbReference>
<dbReference type="InterPro" id="IPR010982">
    <property type="entry name" value="Lambda_DNA-bd_dom_sf"/>
</dbReference>
<evidence type="ECO:0000259" key="4">
    <source>
        <dbReference type="PROSITE" id="PS50943"/>
    </source>
</evidence>
<dbReference type="Pfam" id="PF01381">
    <property type="entry name" value="HTH_3"/>
    <property type="match status" value="1"/>
</dbReference>
<evidence type="ECO:0000313" key="5">
    <source>
        <dbReference type="EMBL" id="PXX75303.1"/>
    </source>
</evidence>
<comment type="caution">
    <text evidence="5">The sequence shown here is derived from an EMBL/GenBank/DDBJ whole genome shotgun (WGS) entry which is preliminary data.</text>
</comment>
<keyword evidence="2" id="KW-0238">DNA-binding</keyword>
<dbReference type="RefSeq" id="WP_022939436.1">
    <property type="nucleotide sequence ID" value="NZ_CABKRQ010000009.1"/>
</dbReference>
<dbReference type="Proteomes" id="UP000247612">
    <property type="component" value="Unassembled WGS sequence"/>
</dbReference>
<gene>
    <name evidence="5" type="ORF">DES51_11833</name>
</gene>
<accession>A0A318KI33</accession>
<dbReference type="InterPro" id="IPR015927">
    <property type="entry name" value="Peptidase_S24_S26A/B/C"/>
</dbReference>
<dbReference type="CDD" id="cd06529">
    <property type="entry name" value="S24_LexA-like"/>
    <property type="match status" value="1"/>
</dbReference>
<dbReference type="PROSITE" id="PS50943">
    <property type="entry name" value="HTH_CROC1"/>
    <property type="match status" value="1"/>
</dbReference>
<dbReference type="SUPFAM" id="SSF47413">
    <property type="entry name" value="lambda repressor-like DNA-binding domains"/>
    <property type="match status" value="1"/>
</dbReference>